<evidence type="ECO:0000313" key="3">
    <source>
        <dbReference type="Proteomes" id="UP001445076"/>
    </source>
</evidence>
<keyword evidence="1" id="KW-0732">Signal</keyword>
<protein>
    <submittedName>
        <fullName evidence="2">Uncharacterized protein</fullName>
    </submittedName>
</protein>
<keyword evidence="3" id="KW-1185">Reference proteome</keyword>
<reference evidence="2 3" key="1">
    <citation type="journal article" date="2024" name="BMC Genomics">
        <title>Genome assembly of redclaw crayfish (Cherax quadricarinatus) provides insights into its immune adaptation and hypoxia tolerance.</title>
        <authorList>
            <person name="Liu Z."/>
            <person name="Zheng J."/>
            <person name="Li H."/>
            <person name="Fang K."/>
            <person name="Wang S."/>
            <person name="He J."/>
            <person name="Zhou D."/>
            <person name="Weng S."/>
            <person name="Chi M."/>
            <person name="Gu Z."/>
            <person name="He J."/>
            <person name="Li F."/>
            <person name="Wang M."/>
        </authorList>
    </citation>
    <scope>NUCLEOTIDE SEQUENCE [LARGE SCALE GENOMIC DNA]</scope>
    <source>
        <strain evidence="2">ZL_2023a</strain>
    </source>
</reference>
<evidence type="ECO:0000256" key="1">
    <source>
        <dbReference type="SAM" id="SignalP"/>
    </source>
</evidence>
<dbReference type="EMBL" id="JARKIK010000056">
    <property type="protein sequence ID" value="KAK8732752.1"/>
    <property type="molecule type" value="Genomic_DNA"/>
</dbReference>
<feature type="signal peptide" evidence="1">
    <location>
        <begin position="1"/>
        <end position="18"/>
    </location>
</feature>
<organism evidence="2 3">
    <name type="scientific">Cherax quadricarinatus</name>
    <name type="common">Australian red claw crayfish</name>
    <dbReference type="NCBI Taxonomy" id="27406"/>
    <lineage>
        <taxon>Eukaryota</taxon>
        <taxon>Metazoa</taxon>
        <taxon>Ecdysozoa</taxon>
        <taxon>Arthropoda</taxon>
        <taxon>Crustacea</taxon>
        <taxon>Multicrustacea</taxon>
        <taxon>Malacostraca</taxon>
        <taxon>Eumalacostraca</taxon>
        <taxon>Eucarida</taxon>
        <taxon>Decapoda</taxon>
        <taxon>Pleocyemata</taxon>
        <taxon>Astacidea</taxon>
        <taxon>Parastacoidea</taxon>
        <taxon>Parastacidae</taxon>
        <taxon>Cherax</taxon>
    </lineage>
</organism>
<accession>A0AAW0WKW1</accession>
<comment type="caution">
    <text evidence="2">The sequence shown here is derived from an EMBL/GenBank/DDBJ whole genome shotgun (WGS) entry which is preliminary data.</text>
</comment>
<name>A0AAW0WKW1_CHEQU</name>
<gene>
    <name evidence="2" type="ORF">OTU49_006908</name>
</gene>
<dbReference type="AlphaFoldDB" id="A0AAW0WKW1"/>
<sequence>MELMWCFLVVTISSAGEASLSSAGQVTQIADEMVNDSLPCISYRLDDELRPSQFLPAVIELWPSYSLPWSVDLKLRTDAGYGAGCVVIEAATTATNVRVGKGSCLEAWQSEASVWPVLPPDLLSVYTLSLFVTYVQLTVTLRGTTNYYVQEKLLTEPKSVYVVGHRGNVDLSFPSWYQEGDCLILNYNCTYVAFTMRLNGSIFLRPSNDSEEPVKMFMKQSKCLDDYMFGELSVSEWVQERETLDEAFSDDYLFDDGSVSEWGRLDLVYTRDDTSHTVSVKLYNSSHSVITNTELHRGRDCTNSWFRIGVTAAAVSLDCDPGKNTATQ</sequence>
<feature type="chain" id="PRO_5043642938" evidence="1">
    <location>
        <begin position="19"/>
        <end position="328"/>
    </location>
</feature>
<evidence type="ECO:0000313" key="2">
    <source>
        <dbReference type="EMBL" id="KAK8732752.1"/>
    </source>
</evidence>
<proteinExistence type="predicted"/>
<dbReference type="Proteomes" id="UP001445076">
    <property type="component" value="Unassembled WGS sequence"/>
</dbReference>